<dbReference type="WBParaSite" id="TCONS_00011202.p1">
    <property type="protein sequence ID" value="TCONS_00011202.p1"/>
    <property type="gene ID" value="XLOC_005391"/>
</dbReference>
<evidence type="ECO:0000256" key="11">
    <source>
        <dbReference type="ARBA" id="ARBA00023180"/>
    </source>
</evidence>
<dbReference type="PANTHER" id="PTHR42884">
    <property type="entry name" value="PROPROTEIN CONVERTASE SUBTILISIN/KEXIN-RELATED"/>
    <property type="match status" value="1"/>
</dbReference>
<evidence type="ECO:0000256" key="15">
    <source>
        <dbReference type="SAM" id="MobiDB-lite"/>
    </source>
</evidence>
<keyword evidence="5" id="KW-0677">Repeat</keyword>
<dbReference type="Proteomes" id="UP000035681">
    <property type="component" value="Unplaced"/>
</dbReference>
<feature type="domain" description="P/Homo B" evidence="17">
    <location>
        <begin position="1117"/>
        <end position="1250"/>
    </location>
</feature>
<keyword evidence="8" id="KW-0106">Calcium</keyword>
<feature type="active site" description="Charge relay system" evidence="12 14">
    <location>
        <position position="826"/>
    </location>
</feature>
<evidence type="ECO:0000256" key="10">
    <source>
        <dbReference type="ARBA" id="ARBA00023157"/>
    </source>
</evidence>
<dbReference type="FunFam" id="3.40.50.200:FF:000021">
    <property type="entry name" value="Proprotein convertase subtilisin/kexin type 5a"/>
    <property type="match status" value="2"/>
</dbReference>
<dbReference type="SMART" id="SM00284">
    <property type="entry name" value="OLF"/>
    <property type="match status" value="1"/>
</dbReference>
<evidence type="ECO:0000313" key="19">
    <source>
        <dbReference type="WBParaSite" id="TCONS_00011202.p1"/>
    </source>
</evidence>
<evidence type="ECO:0000256" key="8">
    <source>
        <dbReference type="ARBA" id="ARBA00022837"/>
    </source>
</evidence>
<evidence type="ECO:0000259" key="17">
    <source>
        <dbReference type="PROSITE" id="PS51829"/>
    </source>
</evidence>
<organism evidence="18 19">
    <name type="scientific">Strongyloides stercoralis</name>
    <name type="common">Threadworm</name>
    <dbReference type="NCBI Taxonomy" id="6248"/>
    <lineage>
        <taxon>Eukaryota</taxon>
        <taxon>Metazoa</taxon>
        <taxon>Ecdysozoa</taxon>
        <taxon>Nematoda</taxon>
        <taxon>Chromadorea</taxon>
        <taxon>Rhabditida</taxon>
        <taxon>Tylenchina</taxon>
        <taxon>Panagrolaimomorpha</taxon>
        <taxon>Strongyloidoidea</taxon>
        <taxon>Strongyloididae</taxon>
        <taxon>Strongyloides</taxon>
    </lineage>
</organism>
<feature type="domain" description="Olfactomedin-like" evidence="16">
    <location>
        <begin position="305"/>
        <end position="558"/>
    </location>
</feature>
<evidence type="ECO:0000256" key="2">
    <source>
        <dbReference type="ARBA" id="ARBA00022670"/>
    </source>
</evidence>
<feature type="active site" description="Charge relay system" evidence="14">
    <location>
        <position position="1468"/>
    </location>
</feature>
<dbReference type="GO" id="GO:0012505">
    <property type="term" value="C:endomembrane system"/>
    <property type="evidence" value="ECO:0007669"/>
    <property type="project" value="UniProtKB-ARBA"/>
</dbReference>
<keyword evidence="10 13" id="KW-1015">Disulfide bond</keyword>
<dbReference type="InterPro" id="IPR022398">
    <property type="entry name" value="Peptidase_S8_His-AS"/>
</dbReference>
<keyword evidence="7 14" id="KW-0720">Serine protease</keyword>
<keyword evidence="9" id="KW-0865">Zymogen</keyword>
<dbReference type="InterPro" id="IPR015500">
    <property type="entry name" value="Peptidase_S8_subtilisin-rel"/>
</dbReference>
<dbReference type="Gene3D" id="2.60.120.260">
    <property type="entry name" value="Galactose-binding domain-like"/>
    <property type="match status" value="2"/>
</dbReference>
<feature type="disulfide bond" evidence="13">
    <location>
        <begin position="306"/>
        <end position="488"/>
    </location>
</feature>
<dbReference type="InterPro" id="IPR002884">
    <property type="entry name" value="P_dom"/>
</dbReference>
<evidence type="ECO:0000256" key="14">
    <source>
        <dbReference type="PROSITE-ProRule" id="PRU01240"/>
    </source>
</evidence>
<evidence type="ECO:0000256" key="1">
    <source>
        <dbReference type="ARBA" id="ARBA00005325"/>
    </source>
</evidence>
<feature type="active site" description="Charge relay system" evidence="12 14">
    <location>
        <position position="865"/>
    </location>
</feature>
<dbReference type="CDD" id="cd04059">
    <property type="entry name" value="Peptidases_S8_Protein_convertases_Kexins_Furin-like"/>
    <property type="match status" value="2"/>
</dbReference>
<evidence type="ECO:0000256" key="3">
    <source>
        <dbReference type="ARBA" id="ARBA00022685"/>
    </source>
</evidence>
<evidence type="ECO:0000313" key="18">
    <source>
        <dbReference type="Proteomes" id="UP000035681"/>
    </source>
</evidence>
<keyword evidence="6 14" id="KW-0378">Hydrolase</keyword>
<dbReference type="GO" id="GO:0005737">
    <property type="term" value="C:cytoplasm"/>
    <property type="evidence" value="ECO:0007669"/>
    <property type="project" value="UniProtKB-ARBA"/>
</dbReference>
<dbReference type="PROSITE" id="PS00138">
    <property type="entry name" value="SUBTILASE_SER"/>
    <property type="match status" value="1"/>
</dbReference>
<dbReference type="GO" id="GO:0043005">
    <property type="term" value="C:neuron projection"/>
    <property type="evidence" value="ECO:0007669"/>
    <property type="project" value="TreeGrafter"/>
</dbReference>
<dbReference type="InterPro" id="IPR000209">
    <property type="entry name" value="Peptidase_S8/S53_dom"/>
</dbReference>
<feature type="active site" description="Charge relay system" evidence="12 14">
    <location>
        <position position="1039"/>
    </location>
</feature>
<dbReference type="PRINTS" id="PR00723">
    <property type="entry name" value="SUBTILISIN"/>
</dbReference>
<dbReference type="InterPro" id="IPR034182">
    <property type="entry name" value="Kexin/furin"/>
</dbReference>
<keyword evidence="2 14" id="KW-0645">Protease</keyword>
<name>A0AAF5DG28_STRER</name>
<dbReference type="InterPro" id="IPR038466">
    <property type="entry name" value="S8_pro-domain_sf"/>
</dbReference>
<dbReference type="PROSITE" id="PS51829">
    <property type="entry name" value="P_HOMO_B"/>
    <property type="match status" value="2"/>
</dbReference>
<evidence type="ECO:0000256" key="6">
    <source>
        <dbReference type="ARBA" id="ARBA00022801"/>
    </source>
</evidence>
<dbReference type="Pfam" id="PF00082">
    <property type="entry name" value="Peptidase_S8"/>
    <property type="match status" value="2"/>
</dbReference>
<evidence type="ECO:0000256" key="4">
    <source>
        <dbReference type="ARBA" id="ARBA00022729"/>
    </source>
</evidence>
<dbReference type="InterPro" id="IPR036852">
    <property type="entry name" value="Peptidase_S8/S53_dom_sf"/>
</dbReference>
<keyword evidence="11" id="KW-0325">Glycoprotein</keyword>
<evidence type="ECO:0000256" key="13">
    <source>
        <dbReference type="PROSITE-ProRule" id="PRU00446"/>
    </source>
</evidence>
<dbReference type="InterPro" id="IPR023828">
    <property type="entry name" value="Peptidase_S8_Ser-AS"/>
</dbReference>
<keyword evidence="4" id="KW-0732">Signal</keyword>
<dbReference type="AlphaFoldDB" id="A0AAF5DG28"/>
<evidence type="ECO:0000259" key="16">
    <source>
        <dbReference type="PROSITE" id="PS51132"/>
    </source>
</evidence>
<dbReference type="PROSITE" id="PS51892">
    <property type="entry name" value="SUBTILASE"/>
    <property type="match status" value="2"/>
</dbReference>
<dbReference type="InterPro" id="IPR023827">
    <property type="entry name" value="Peptidase_S8_Asp-AS"/>
</dbReference>
<dbReference type="GO" id="GO:0016486">
    <property type="term" value="P:peptide hormone processing"/>
    <property type="evidence" value="ECO:0007669"/>
    <property type="project" value="TreeGrafter"/>
</dbReference>
<dbReference type="InterPro" id="IPR003112">
    <property type="entry name" value="Olfac-like_dom"/>
</dbReference>
<dbReference type="Pfam" id="PF01483">
    <property type="entry name" value="P_proprotein"/>
    <property type="match status" value="2"/>
</dbReference>
<keyword evidence="3" id="KW-0165">Cleavage on pair of basic residues</keyword>
<dbReference type="InterPro" id="IPR008979">
    <property type="entry name" value="Galactose-bd-like_sf"/>
</dbReference>
<dbReference type="PANTHER" id="PTHR42884:SF14">
    <property type="entry name" value="NEUROENDOCRINE CONVERTASE 1"/>
    <property type="match status" value="1"/>
</dbReference>
<protein>
    <submittedName>
        <fullName evidence="19">P/Homo B domain-containing protein</fullName>
    </submittedName>
</protein>
<evidence type="ECO:0000256" key="7">
    <source>
        <dbReference type="ARBA" id="ARBA00022825"/>
    </source>
</evidence>
<dbReference type="SUPFAM" id="SSF52743">
    <property type="entry name" value="Subtilisin-like"/>
    <property type="match status" value="2"/>
</dbReference>
<evidence type="ECO:0000256" key="5">
    <source>
        <dbReference type="ARBA" id="ARBA00022737"/>
    </source>
</evidence>
<sequence length="1931" mass="221037">NQDNLNKIIVVNVMNILTSNDNSQKVDGEDGNNLFEKKNKNKWLRHLEFFQLFILSTSIFLFLHSHYELNNLENRLLFTAMKLQQFKKVKLQEIWNKRIKRKSIEINNIDPSSSVDSNDSNLNLTKSEMWLQSLSKIRMNELMDKCLDLHEYCVDENGSERGPPGPPGIQGKPGPQGNPGPPGKEGLFGLPGPPGPSGPPGQKGSNAICPKCSIATELEMSSGKEECPKIEEMKCPHYSILGEKFKDQEMPYAVEKALPIIVERMIENMTEVESCMRVCLTNITDDWFIPPEVTETPYIKGATAHCYLEGVGRPVFHAHSNTFYGSWMRDAYPKSGKDSDKRWLAPHFQGDVLHEYSSESDLRRQNIKESYVLPYVYSGTNPTFFNGSFYYQRVGYPSIIKYDIATKRHKELFMGDNVSFRKKNYLFNLHNNYFDLAVDENALWVMFHYEDEPFLSVSKIDISNLTIYQTWNLTMVNHTDVGNGFVVCGVLYLVKNTTDIKSEIFISYDFYRDKYKAPNIRWVNLYQNTNMISYNPFDKRIYIYDHGYLLTVPARIHWRAKRNIKEEEDGGDGDDDDVGLDEDDDVKENFYTNVPIERRGVLMSNVEGSRVMNAYEDDFYIKSVDEERRLRSDLLKILKEFNQKYNYQNHINKLDYDILTKEWAIKIHGGKGRLIRLLKDSQFEVIKKMKGFNDIFVVREKNNNTTFNGYYNYNRFKRRINLFKEVEKNSYIEWVEEQENYKRYKKDLYPIFNFSSNNNNKNEERLEGNKSSIPMFIDPLWKSQWQIHQYDEERKNKSIHLFYDMKIIEAWEMGYSGKGIVISILDDGIDYNHEDLKKNYEPRASYDFNDDDADPLPRMDDFNKHGTKCAGIIAMIANNTKCGVGVAFNVKVGGIRMLDGEVNDRVEAEAITYANQITDIFAASWGPNDDGRTVEGPGYLTQLALKSAVFNGRDKKGSILVWASGNGGIHSDNCNCDGYAASIYTISVSGVTQNNNSPWYGEECSSTLVSAYSSGSKSEKFISTTDLNNKCATDHSGTSASVPTVAGIIALTLEANNSLTWRDIQHIIVWTAEPSGLIISSPDGWQKNGAGLLINSRFGFGLINAKRMVEWARNWSRTPEMVTCSIIFPKFEKRWLTSSKALNIQFNVDGCKGMKNEVNYIEQVQLLVEAKNRYRGNLAIWLESPKGTKTQLLHPRHLDDSTSGFKNWPFTSVQTWGENPNGIWKVHIVDLETEGFVSNLTFVIHGTKEMPKYRENKKKYNLYNIENYINKSNNKISDQTDILRYGKRFIQSIKENGMNIDNFSAIEEIIALHEELKRYKISKKGQDKIYIKVIVAYFKHIKNANDFTKAFNLTTNDINTLQHNYYIKINDKKIKNKKDFEMLKNVTKNEYNGTIKLERILKISRRRSVNGGWPNFNDKEYHKQWYILKNVPSSRGSINQQYYYDGMQIPEVWKMGYSGRNVVVTIVDDGVDYEHPDLIDNYLSEVSVNFVEYNYDPRPPLNLKIPDDHGTNCAGLISMKANNSICGVGVAFGAKFGAIRLVGNEMTALEESKAFSYEVNKTDIFTSSWGPLDDGQTLEPPHYLVEKAIINGVKYGRKGKGSIYIFASGNGGINNDSCAMDGLASHIFTFPVSAVGPLFQRPTYSERCSTALISTFSNSQYTSDNKESLLSTGILNTCGLKSVGSSASAPIFAGIVALVLEAHNHLSWRDLKYITILTANPIPMILKSGDEWIMNGAGFLHNPYFGFGLANAKEMIIKGKSWEGLPKLHECQIKFKNFTPQKWEKNTLLNGTFYFGACNGSKNKIIVTEYIQLKITTQNMKRGSIQLWMYSPYNTPIQLIYERIHDNGTNIDNYSFNSIVTFGENPEGVWRIEIVDKSGDGILKNITFSVFGTTKRSKYLEKRKKYQIEDIHRYLKRVQRNFVLKNSPKNE</sequence>
<dbReference type="Pfam" id="PF01391">
    <property type="entry name" value="Collagen"/>
    <property type="match status" value="1"/>
</dbReference>
<dbReference type="PROSITE" id="PS00137">
    <property type="entry name" value="SUBTILASE_HIS"/>
    <property type="match status" value="2"/>
</dbReference>
<comment type="similarity">
    <text evidence="1">Belongs to the peptidase S8 family. Furin subfamily.</text>
</comment>
<evidence type="ECO:0000256" key="12">
    <source>
        <dbReference type="PIRSR" id="PIRSR615500-1"/>
    </source>
</evidence>
<dbReference type="GO" id="GO:0004252">
    <property type="term" value="F:serine-type endopeptidase activity"/>
    <property type="evidence" value="ECO:0007669"/>
    <property type="project" value="UniProtKB-UniRule"/>
</dbReference>
<dbReference type="GO" id="GO:0016020">
    <property type="term" value="C:membrane"/>
    <property type="evidence" value="ECO:0007669"/>
    <property type="project" value="TreeGrafter"/>
</dbReference>
<dbReference type="InterPro" id="IPR008160">
    <property type="entry name" value="Collagen"/>
</dbReference>
<evidence type="ECO:0000256" key="9">
    <source>
        <dbReference type="ARBA" id="ARBA00023145"/>
    </source>
</evidence>
<dbReference type="Gene3D" id="3.30.70.850">
    <property type="entry name" value="Peptidase S8, pro-domain"/>
    <property type="match status" value="1"/>
</dbReference>
<dbReference type="Pfam" id="PF02191">
    <property type="entry name" value="OLF"/>
    <property type="match status" value="1"/>
</dbReference>
<dbReference type="PROSITE" id="PS00136">
    <property type="entry name" value="SUBTILASE_ASP"/>
    <property type="match status" value="2"/>
</dbReference>
<dbReference type="GO" id="GO:0005615">
    <property type="term" value="C:extracellular space"/>
    <property type="evidence" value="ECO:0007669"/>
    <property type="project" value="TreeGrafter"/>
</dbReference>
<accession>A0AAF5DG28</accession>
<feature type="domain" description="P/Homo B" evidence="17">
    <location>
        <begin position="1764"/>
        <end position="1896"/>
    </location>
</feature>
<keyword evidence="18" id="KW-1185">Reference proteome</keyword>
<reference evidence="19" key="1">
    <citation type="submission" date="2024-02" db="UniProtKB">
        <authorList>
            <consortium name="WormBaseParasite"/>
        </authorList>
    </citation>
    <scope>IDENTIFICATION</scope>
</reference>
<dbReference type="Gene3D" id="3.40.50.200">
    <property type="entry name" value="Peptidase S8/S53 domain"/>
    <property type="match status" value="2"/>
</dbReference>
<proteinExistence type="inferred from homology"/>
<feature type="active site" description="Charge relay system" evidence="14">
    <location>
        <position position="1686"/>
    </location>
</feature>
<dbReference type="PROSITE" id="PS51132">
    <property type="entry name" value="OLF"/>
    <property type="match status" value="1"/>
</dbReference>
<dbReference type="SUPFAM" id="SSF49785">
    <property type="entry name" value="Galactose-binding domain-like"/>
    <property type="match status" value="2"/>
</dbReference>
<feature type="active site" description="Charge relay system" evidence="14">
    <location>
        <position position="1509"/>
    </location>
</feature>
<dbReference type="FunFam" id="2.60.120.260:FF:000006">
    <property type="entry name" value="Proprotein convertase subtilisin/kexin type 5"/>
    <property type="match status" value="1"/>
</dbReference>
<feature type="region of interest" description="Disordered" evidence="15">
    <location>
        <begin position="157"/>
        <end position="205"/>
    </location>
</feature>